<dbReference type="InterPro" id="IPR032675">
    <property type="entry name" value="LRR_dom_sf"/>
</dbReference>
<dbReference type="AlphaFoldDB" id="A0A011VXV8"/>
<evidence type="ECO:0000313" key="3">
    <source>
        <dbReference type="EMBL" id="EXM40101.1"/>
    </source>
</evidence>
<dbReference type="SUPFAM" id="SSF52058">
    <property type="entry name" value="L domain-like"/>
    <property type="match status" value="3"/>
</dbReference>
<keyword evidence="4" id="KW-1185">Reference proteome</keyword>
<dbReference type="InterPro" id="IPR026906">
    <property type="entry name" value="LRR_5"/>
</dbReference>
<dbReference type="InterPro" id="IPR016134">
    <property type="entry name" value="Dockerin_dom"/>
</dbReference>
<name>A0A011VXV8_RUMAL</name>
<dbReference type="PATRIC" id="fig|1341156.4.peg.1553"/>
<dbReference type="Proteomes" id="UP000021369">
    <property type="component" value="Unassembled WGS sequence"/>
</dbReference>
<protein>
    <recommendedName>
        <fullName evidence="2">Dockerin domain-containing protein</fullName>
    </recommendedName>
</protein>
<dbReference type="RefSeq" id="WP_037285949.1">
    <property type="nucleotide sequence ID" value="NZ_JEOB01000002.1"/>
</dbReference>
<reference evidence="3 4" key="1">
    <citation type="submission" date="2013-06" db="EMBL/GenBank/DDBJ databases">
        <title>Rumen cellulosomics: divergent fiber-degrading strategies revealed by comparative genome-wide analysis of six Ruminococcal strains.</title>
        <authorList>
            <person name="Dassa B."/>
            <person name="Borovok I."/>
            <person name="Lamed R."/>
            <person name="Flint H."/>
            <person name="Yeoman C.J."/>
            <person name="White B."/>
            <person name="Bayer E.A."/>
        </authorList>
    </citation>
    <scope>NUCLEOTIDE SEQUENCE [LARGE SCALE GENOMIC DNA]</scope>
    <source>
        <strain evidence="3 4">SY3</strain>
    </source>
</reference>
<evidence type="ECO:0000259" key="2">
    <source>
        <dbReference type="PROSITE" id="PS51766"/>
    </source>
</evidence>
<sequence length="1194" mass="128375">MRKKIIAGVAAMLMVASCIPANTNFGFSAITPITASAAESKRDLGNVVLSIAKTGDIEITPKNLFEYLGVDSSVSTLNIDMSALRNEVIDFAGGSISGKQITLNAPSVTKLIPKNYPNLSHINFTDDFITCVGASFASGCTPLQTVNFGGKINTIGKSAFSNCGHLQGTSGTNLNLSNIVTIGDSAFASASEIQSITFSKDLNSIGKSAFSNNIALKTLDFPEYLLSINDSAFNGCKNLQSVMFEGNDTLSYIGVSAFAKCTSLTAVNVRGFNFNRLPNGSDVIICGNKLFNGCTSLQNFTWSSNFTLIPDETFSGCSALTRFNFEGGAEGSSCVSIGKAAFYGCSSLVSIELPDANTDIGISAFANCTKLEKVVVSDKLTKVGESAFGGCWVLSLYPRSDANQTKNKVVLPSTWQVISDKTFQYCSGLTQADITPATSMGAYAFDGCRSLTDITIPDAVTTIKEYTFRDCSALKDVVVSKNLGILGIEKGYVFQNCTSLETFTPSNATKLPYTIQFPASLGGVQAHGFENCPSFKYINFAENSQFAVVGEYAFNKCTGLLGSNEVGNANNTILMPAGVHDIFQNAFSECTSLKSIEFLGNISTIGISAFQKCSSLEDITMNDTIEQVRDSAFADCKALKHMPHTKEGKIAFSHIDTINASTFKNCTSLEDAFIPKNVSSIKSDAFSGCKEMKKVLWENGSSLATIGSSAFSGAEKLAVFTSANSSNQTDTTFPDSLTKIEANAFTKTALTKIIFSTPANGDTLLLSKAAFSDNVALDTVDFSNSNVIEIPESCFSKDTYLKTVILPDGNTLVKIDDNAFYYCNYLHTLGTKNDNEGEYTIPASLTAIGNKAFEDNFCMQKINLPENTTYLHLSMFNIDLSKFTVDQVEEKGYTPLEYINVDENNPDYRSVDGILYNKDMTTLHVRPIYIKDPTYIVPDTVKTIGEYALVNSFLENVVLNEGLETIEDNVCKKCHSLNSVDFGQNGTVKIGKTAFTKNKGKITLYGTSNSTAQEYAEKNKNNVIFIDNDRVATKLEILTSGGKVISDKITLAAKSKNYTFGCKQTTASGAEASDTLTWSSSDVEVATIDDTGKVTFKSMGTTTITVKNANGTAIDSITLTIAEEGDVDDFMLGDVNGDGKINVNDITKVAAHVKGKKILDESAKKRADVNGDGKINVNDITKIAAHVKGKKLIR</sequence>
<dbReference type="GO" id="GO:0004553">
    <property type="term" value="F:hydrolase activity, hydrolyzing O-glycosyl compounds"/>
    <property type="evidence" value="ECO:0007669"/>
    <property type="project" value="InterPro"/>
</dbReference>
<dbReference type="SUPFAM" id="SSF49373">
    <property type="entry name" value="Invasin/intimin cell-adhesion fragments"/>
    <property type="match status" value="1"/>
</dbReference>
<gene>
    <name evidence="3" type="ORF">RASY3_05670</name>
</gene>
<dbReference type="PANTHER" id="PTHR45661">
    <property type="entry name" value="SURFACE ANTIGEN"/>
    <property type="match status" value="1"/>
</dbReference>
<dbReference type="InterPro" id="IPR003343">
    <property type="entry name" value="Big_2"/>
</dbReference>
<dbReference type="Gene3D" id="1.10.1330.10">
    <property type="entry name" value="Dockerin domain"/>
    <property type="match status" value="1"/>
</dbReference>
<dbReference type="Gene3D" id="3.40.50.12480">
    <property type="match status" value="1"/>
</dbReference>
<dbReference type="Pfam" id="PF02368">
    <property type="entry name" value="Big_2"/>
    <property type="match status" value="1"/>
</dbReference>
<evidence type="ECO:0000313" key="4">
    <source>
        <dbReference type="Proteomes" id="UP000021369"/>
    </source>
</evidence>
<dbReference type="PROSITE" id="PS00018">
    <property type="entry name" value="EF_HAND_1"/>
    <property type="match status" value="2"/>
</dbReference>
<dbReference type="CDD" id="cd14256">
    <property type="entry name" value="Dockerin_I"/>
    <property type="match status" value="1"/>
</dbReference>
<dbReference type="Pfam" id="PF13306">
    <property type="entry name" value="LRR_5"/>
    <property type="match status" value="8"/>
</dbReference>
<dbReference type="Gene3D" id="2.60.40.1080">
    <property type="match status" value="1"/>
</dbReference>
<dbReference type="SUPFAM" id="SSF63446">
    <property type="entry name" value="Type I dockerin domain"/>
    <property type="match status" value="1"/>
</dbReference>
<dbReference type="PANTHER" id="PTHR45661:SF3">
    <property type="entry name" value="IG-LIKE DOMAIN-CONTAINING PROTEIN"/>
    <property type="match status" value="1"/>
</dbReference>
<dbReference type="InterPro" id="IPR036439">
    <property type="entry name" value="Dockerin_dom_sf"/>
</dbReference>
<feature type="domain" description="Dockerin" evidence="2">
    <location>
        <begin position="1128"/>
        <end position="1194"/>
    </location>
</feature>
<feature type="signal peptide" evidence="1">
    <location>
        <begin position="1"/>
        <end position="21"/>
    </location>
</feature>
<dbReference type="InterPro" id="IPR008964">
    <property type="entry name" value="Invasin/intimin_cell_adhesion"/>
</dbReference>
<dbReference type="GO" id="GO:0000272">
    <property type="term" value="P:polysaccharide catabolic process"/>
    <property type="evidence" value="ECO:0007669"/>
    <property type="project" value="InterPro"/>
</dbReference>
<dbReference type="OrthoDB" id="1814099at2"/>
<proteinExistence type="predicted"/>
<dbReference type="InterPro" id="IPR002105">
    <property type="entry name" value="Dockerin_1_rpt"/>
</dbReference>
<organism evidence="3 4">
    <name type="scientific">Ruminococcus albus SY3</name>
    <dbReference type="NCBI Taxonomy" id="1341156"/>
    <lineage>
        <taxon>Bacteria</taxon>
        <taxon>Bacillati</taxon>
        <taxon>Bacillota</taxon>
        <taxon>Clostridia</taxon>
        <taxon>Eubacteriales</taxon>
        <taxon>Oscillospiraceae</taxon>
        <taxon>Ruminococcus</taxon>
    </lineage>
</organism>
<dbReference type="PROSITE" id="PS51257">
    <property type="entry name" value="PROKAR_LIPOPROTEIN"/>
    <property type="match status" value="1"/>
</dbReference>
<dbReference type="EMBL" id="JEOB01000002">
    <property type="protein sequence ID" value="EXM40101.1"/>
    <property type="molecule type" value="Genomic_DNA"/>
</dbReference>
<dbReference type="InterPro" id="IPR053139">
    <property type="entry name" value="Surface_bspA-like"/>
</dbReference>
<dbReference type="InterPro" id="IPR018247">
    <property type="entry name" value="EF_Hand_1_Ca_BS"/>
</dbReference>
<dbReference type="Pfam" id="PF00404">
    <property type="entry name" value="Dockerin_1"/>
    <property type="match status" value="1"/>
</dbReference>
<keyword evidence="1" id="KW-0732">Signal</keyword>
<accession>A0A011VXV8</accession>
<comment type="caution">
    <text evidence="3">The sequence shown here is derived from an EMBL/GenBank/DDBJ whole genome shotgun (WGS) entry which is preliminary data.</text>
</comment>
<dbReference type="PROSITE" id="PS51766">
    <property type="entry name" value="DOCKERIN"/>
    <property type="match status" value="1"/>
</dbReference>
<feature type="chain" id="PRO_5038661647" description="Dockerin domain-containing protein" evidence="1">
    <location>
        <begin position="22"/>
        <end position="1194"/>
    </location>
</feature>
<evidence type="ECO:0000256" key="1">
    <source>
        <dbReference type="SAM" id="SignalP"/>
    </source>
</evidence>
<dbReference type="Gene3D" id="3.80.10.10">
    <property type="entry name" value="Ribonuclease Inhibitor"/>
    <property type="match status" value="6"/>
</dbReference>